<evidence type="ECO:0000259" key="6">
    <source>
        <dbReference type="Pfam" id="PF00703"/>
    </source>
</evidence>
<evidence type="ECO:0000256" key="1">
    <source>
        <dbReference type="ARBA" id="ARBA00001412"/>
    </source>
</evidence>
<sequence length="979" mass="111220">MNIFRIKSDLQLVWKRFVAYRSGLVSSYRMLGALLFLCQFMGCTHSNSSEIDLSGNWRFQIDSLDVGISEQWYARVLDDNIILPGSMQEQHFGDPVGFDTKFTGNIWKEYEDGNQWYNDENYAPFLGDDKFRFPFWLVSDFHYTGRAWYQKEVTVPDEWEGKCVELMLERPHWESSVWVNGEFLGRSNALGVAHRYELGQAFKAGKNIITICVDNSVRDVEVGIDAHSISDNTQSNWNGIIGEIKLVKRPVVHVQGVNIFPDLATNTARLEIILNNSSGIQTSGSIEIQAETITDGKEHKIKAKTIDFTTPLNIDTLQVIYPLGEDVLLWDEYHPNVYQLSLQLNAGGDDHQWIGTFGVREIIANEKDIRINGRPVYLRGTLDCAVFPKTGYPPTDIGSWERILNVCKAHGLNHIRFHSWCPPKAAFDAADKLGFYFQVEASAWATVLGDSTALDQWVYDESERMVAAYGNHPSFCLMPYGNEPHGQYHKEYLIEFVKYWKSKGDGRRLYSTGAGWPLIPENDFHNTHRGTRIQGWNQNLKSVINSEPPRSDYDFEATVKDLNSPMIAHETGQWCVYPNFKEISKYDGVLKATNFEIFQKSLESKGLLHLADDYVNASGKLQVLCYKADIEAALRTPGFSGFQLLDLSDFPGQGTALVGVLDAFYEEKGYVKPEVFRQFCDETVALARFKKMIFTDEENIEAAIEVAHYGEFELKDAVPEWKIRDVNGQVVRQGQFISQDIPWGHNINLGLIRERFKVDRASKFQLEVEVGGFRNNWDFWVYPAELPQVDDEVLIVQTLNNQAIKALKQGKSVLLTVKKGSIKEGYGGEVAVGFSSMFWNTAWTNGQKPHTLGILCDPQHPALAQFPTEYHANWQWWDAMSHSNAISLEGFEHQPEPIVRIIDDWVTNRNIALLFEAKVGKGKLLMAGVDLVDELPNRPEARQLLYSLKDYIASEGFNPKTEVSVNEIRALFHSNAEGL</sequence>
<evidence type="ECO:0000256" key="5">
    <source>
        <dbReference type="ARBA" id="ARBA00023295"/>
    </source>
</evidence>
<dbReference type="EC" id="3.2.1.23" evidence="3"/>
<dbReference type="InterPro" id="IPR006102">
    <property type="entry name" value="Ig-like_GH2"/>
</dbReference>
<dbReference type="Pfam" id="PF00703">
    <property type="entry name" value="Glyco_hydro_2"/>
    <property type="match status" value="1"/>
</dbReference>
<organism evidence="7 8">
    <name type="scientific">Persicobacter diffluens</name>
    <dbReference type="NCBI Taxonomy" id="981"/>
    <lineage>
        <taxon>Bacteria</taxon>
        <taxon>Pseudomonadati</taxon>
        <taxon>Bacteroidota</taxon>
        <taxon>Cytophagia</taxon>
        <taxon>Cytophagales</taxon>
        <taxon>Persicobacteraceae</taxon>
        <taxon>Persicobacter</taxon>
    </lineage>
</organism>
<evidence type="ECO:0000256" key="2">
    <source>
        <dbReference type="ARBA" id="ARBA00007401"/>
    </source>
</evidence>
<evidence type="ECO:0000256" key="3">
    <source>
        <dbReference type="ARBA" id="ARBA00012756"/>
    </source>
</evidence>
<accession>A0AAN5AQN3</accession>
<comment type="catalytic activity">
    <reaction evidence="1">
        <text>Hydrolysis of terminal non-reducing beta-D-galactose residues in beta-D-galactosides.</text>
        <dbReference type="EC" id="3.2.1.23"/>
    </reaction>
</comment>
<comment type="similarity">
    <text evidence="2">Belongs to the glycosyl hydrolase 2 family.</text>
</comment>
<keyword evidence="4" id="KW-0378">Hydrolase</keyword>
<keyword evidence="5" id="KW-0326">Glycosidase</keyword>
<protein>
    <recommendedName>
        <fullName evidence="3">beta-galactosidase</fullName>
        <ecNumber evidence="3">3.2.1.23</ecNumber>
    </recommendedName>
</protein>
<keyword evidence="8" id="KW-1185">Reference proteome</keyword>
<comment type="caution">
    <text evidence="7">The sequence shown here is derived from an EMBL/GenBank/DDBJ whole genome shotgun (WGS) entry which is preliminary data.</text>
</comment>
<dbReference type="PANTHER" id="PTHR46323">
    <property type="entry name" value="BETA-GALACTOSIDASE"/>
    <property type="match status" value="1"/>
</dbReference>
<dbReference type="InterPro" id="IPR050347">
    <property type="entry name" value="Bact_Beta-galactosidase"/>
</dbReference>
<reference evidence="7 8" key="1">
    <citation type="submission" date="2021-12" db="EMBL/GenBank/DDBJ databases">
        <title>Genome sequencing of bacteria with rrn-lacking chromosome and rrn-plasmid.</title>
        <authorList>
            <person name="Anda M."/>
            <person name="Iwasaki W."/>
        </authorList>
    </citation>
    <scope>NUCLEOTIDE SEQUENCE [LARGE SCALE GENOMIC DNA]</scope>
    <source>
        <strain evidence="7 8">NBRC 15940</strain>
    </source>
</reference>
<dbReference type="SUPFAM" id="SSF49785">
    <property type="entry name" value="Galactose-binding domain-like"/>
    <property type="match status" value="1"/>
</dbReference>
<dbReference type="Gene3D" id="2.60.120.260">
    <property type="entry name" value="Galactose-binding domain-like"/>
    <property type="match status" value="1"/>
</dbReference>
<dbReference type="PANTHER" id="PTHR46323:SF2">
    <property type="entry name" value="BETA-GALACTOSIDASE"/>
    <property type="match status" value="1"/>
</dbReference>
<evidence type="ECO:0000313" key="8">
    <source>
        <dbReference type="Proteomes" id="UP001310022"/>
    </source>
</evidence>
<feature type="domain" description="Glycoside hydrolase family 2 immunoglobulin-like beta-sandwich" evidence="6">
    <location>
        <begin position="252"/>
        <end position="349"/>
    </location>
</feature>
<dbReference type="InterPro" id="IPR017853">
    <property type="entry name" value="GH"/>
</dbReference>
<dbReference type="Proteomes" id="UP001310022">
    <property type="component" value="Unassembled WGS sequence"/>
</dbReference>
<dbReference type="RefSeq" id="WP_338240104.1">
    <property type="nucleotide sequence ID" value="NZ_BQKE01000011.1"/>
</dbReference>
<dbReference type="EMBL" id="BQKE01000011">
    <property type="protein sequence ID" value="GJM65038.1"/>
    <property type="molecule type" value="Genomic_DNA"/>
</dbReference>
<dbReference type="GO" id="GO:0004565">
    <property type="term" value="F:beta-galactosidase activity"/>
    <property type="evidence" value="ECO:0007669"/>
    <property type="project" value="UniProtKB-EC"/>
</dbReference>
<proteinExistence type="inferred from homology"/>
<evidence type="ECO:0000256" key="4">
    <source>
        <dbReference type="ARBA" id="ARBA00022801"/>
    </source>
</evidence>
<dbReference type="InterPro" id="IPR008979">
    <property type="entry name" value="Galactose-bd-like_sf"/>
</dbReference>
<evidence type="ECO:0000313" key="7">
    <source>
        <dbReference type="EMBL" id="GJM65038.1"/>
    </source>
</evidence>
<dbReference type="SUPFAM" id="SSF51445">
    <property type="entry name" value="(Trans)glycosidases"/>
    <property type="match status" value="1"/>
</dbReference>
<dbReference type="AlphaFoldDB" id="A0AAN5AQN3"/>
<dbReference type="GO" id="GO:0009341">
    <property type="term" value="C:beta-galactosidase complex"/>
    <property type="evidence" value="ECO:0007669"/>
    <property type="project" value="TreeGrafter"/>
</dbReference>
<gene>
    <name evidence="7" type="ORF">PEDI_55900</name>
</gene>
<dbReference type="GO" id="GO:0005990">
    <property type="term" value="P:lactose catabolic process"/>
    <property type="evidence" value="ECO:0007669"/>
    <property type="project" value="TreeGrafter"/>
</dbReference>
<name>A0AAN5AQN3_9BACT</name>
<dbReference type="Gene3D" id="3.20.20.80">
    <property type="entry name" value="Glycosidases"/>
    <property type="match status" value="1"/>
</dbReference>